<protein>
    <recommendedName>
        <fullName evidence="2">Bacteriophage lambda, Stf, side tail fibre-repeat-2</fullName>
    </recommendedName>
</protein>
<name>A0A6J5QCV2_9CAUD</name>
<organism evidence="1">
    <name type="scientific">uncultured Caudovirales phage</name>
    <dbReference type="NCBI Taxonomy" id="2100421"/>
    <lineage>
        <taxon>Viruses</taxon>
        <taxon>Duplodnaviria</taxon>
        <taxon>Heunggongvirae</taxon>
        <taxon>Uroviricota</taxon>
        <taxon>Caudoviricetes</taxon>
        <taxon>Peduoviridae</taxon>
        <taxon>Maltschvirus</taxon>
        <taxon>Maltschvirus maltsch</taxon>
    </lineage>
</organism>
<evidence type="ECO:0008006" key="2">
    <source>
        <dbReference type="Google" id="ProtNLM"/>
    </source>
</evidence>
<evidence type="ECO:0000313" key="1">
    <source>
        <dbReference type="EMBL" id="CAB4180196.1"/>
    </source>
</evidence>
<proteinExistence type="predicted"/>
<sequence>MAAGQGFKTFTTGEVLTAADVNGYLMQGVLVFASEAARDAAITSPQEGQFAYTKDNNSLWYYTGSAWAASGATGDIEGVTAGVGISGGGTSGTVTITNSMATAIDAKGDLVAGTAADTFARLAVGSNDTVLTADSTTATGLKWASASAGSSNVAGKNGVLNSAFQIWQRGTSVAFGAYTYTADRWQCYNNGTVATATRQVTGDTTNLPNIQYCARIQRTAGSALTNAIQVSQSFETINSIQYAGKTVTLSFYARKGANYSPTSDILNYTLNTGTGTDQRVLAGYTGNTAIINQNATLTTTWQRFSYSASVGATATEIGIAFNFNPTGTAGANDYFEITGVQLEIASSATAYSPNTSTYETELAACQRYYQRYGGTNYMAMGMGVYVATTVCRVFFGMPVTLRTAPTLSNSTASNFGIFSGSGNDTASAISANSLDTSSAALDVTVTARTLGQAGMMNTMTNPTAYIAFDSEL</sequence>
<gene>
    <name evidence="1" type="ORF">UFOVP1041_11</name>
</gene>
<dbReference type="EMBL" id="LR796990">
    <property type="protein sequence ID" value="CAB4180196.1"/>
    <property type="molecule type" value="Genomic_DNA"/>
</dbReference>
<accession>A0A6J5QCV2</accession>
<reference evidence="1" key="1">
    <citation type="submission" date="2020-05" db="EMBL/GenBank/DDBJ databases">
        <authorList>
            <person name="Chiriac C."/>
            <person name="Salcher M."/>
            <person name="Ghai R."/>
            <person name="Kavagutti S V."/>
        </authorList>
    </citation>
    <scope>NUCLEOTIDE SEQUENCE</scope>
</reference>